<name>A0A152A815_TIELA</name>
<dbReference type="SMART" id="SM00220">
    <property type="entry name" value="S_TKc"/>
    <property type="match status" value="1"/>
</dbReference>
<dbReference type="OMA" id="NQYMHFI"/>
<feature type="compositionally biased region" description="Acidic residues" evidence="1">
    <location>
        <begin position="550"/>
        <end position="586"/>
    </location>
</feature>
<dbReference type="InterPro" id="IPR011009">
    <property type="entry name" value="Kinase-like_dom_sf"/>
</dbReference>
<dbReference type="Gene3D" id="1.10.510.10">
    <property type="entry name" value="Transferase(Phosphotransferase) domain 1"/>
    <property type="match status" value="1"/>
</dbReference>
<feature type="compositionally biased region" description="Polar residues" evidence="1">
    <location>
        <begin position="17"/>
        <end position="34"/>
    </location>
</feature>
<feature type="region of interest" description="Disordered" evidence="1">
    <location>
        <begin position="1"/>
        <end position="95"/>
    </location>
</feature>
<dbReference type="GO" id="GO:0000278">
    <property type="term" value="P:mitotic cell cycle"/>
    <property type="evidence" value="ECO:0007669"/>
    <property type="project" value="TreeGrafter"/>
</dbReference>
<dbReference type="STRING" id="361077.A0A152A815"/>
<evidence type="ECO:0000256" key="1">
    <source>
        <dbReference type="SAM" id="MobiDB-lite"/>
    </source>
</evidence>
<dbReference type="InterPro" id="IPR000719">
    <property type="entry name" value="Prot_kinase_dom"/>
</dbReference>
<dbReference type="EMBL" id="LODT01000004">
    <property type="protein sequence ID" value="KYR02348.1"/>
    <property type="molecule type" value="Genomic_DNA"/>
</dbReference>
<evidence type="ECO:0000313" key="3">
    <source>
        <dbReference type="EMBL" id="KYR02348.1"/>
    </source>
</evidence>
<evidence type="ECO:0000313" key="4">
    <source>
        <dbReference type="Proteomes" id="UP000076078"/>
    </source>
</evidence>
<gene>
    <name evidence="3" type="ORF">DLAC_01178</name>
</gene>
<dbReference type="Pfam" id="PF00069">
    <property type="entry name" value="Pkinase"/>
    <property type="match status" value="1"/>
</dbReference>
<feature type="domain" description="Protein kinase" evidence="2">
    <location>
        <begin position="120"/>
        <end position="442"/>
    </location>
</feature>
<dbReference type="GO" id="GO:0005524">
    <property type="term" value="F:ATP binding"/>
    <property type="evidence" value="ECO:0007669"/>
    <property type="project" value="InterPro"/>
</dbReference>
<dbReference type="OrthoDB" id="21018at2759"/>
<evidence type="ECO:0000259" key="2">
    <source>
        <dbReference type="PROSITE" id="PS50011"/>
    </source>
</evidence>
<feature type="compositionally biased region" description="Polar residues" evidence="1">
    <location>
        <begin position="47"/>
        <end position="73"/>
    </location>
</feature>
<reference evidence="3 4" key="1">
    <citation type="submission" date="2015-12" db="EMBL/GenBank/DDBJ databases">
        <title>Dictyostelia acquired genes for synthesis and detection of signals that induce cell-type specialization by lateral gene transfer from prokaryotes.</title>
        <authorList>
            <person name="Gloeckner G."/>
            <person name="Schaap P."/>
        </authorList>
    </citation>
    <scope>NUCLEOTIDE SEQUENCE [LARGE SCALE GENOMIC DNA]</scope>
    <source>
        <strain evidence="3 4">TK</strain>
    </source>
</reference>
<proteinExistence type="predicted"/>
<dbReference type="GO" id="GO:0072354">
    <property type="term" value="F:histone H3T3 kinase activity"/>
    <property type="evidence" value="ECO:0007669"/>
    <property type="project" value="TreeGrafter"/>
</dbReference>
<feature type="compositionally biased region" description="Polar residues" evidence="1">
    <location>
        <begin position="604"/>
        <end position="618"/>
    </location>
</feature>
<dbReference type="InParanoid" id="A0A152A815"/>
<dbReference type="Proteomes" id="UP000076078">
    <property type="component" value="Unassembled WGS sequence"/>
</dbReference>
<dbReference type="PANTHER" id="PTHR24419:SF18">
    <property type="entry name" value="SERINE_THREONINE-PROTEIN KINASE HASPIN"/>
    <property type="match status" value="1"/>
</dbReference>
<organism evidence="3 4">
    <name type="scientific">Tieghemostelium lacteum</name>
    <name type="common">Slime mold</name>
    <name type="synonym">Dictyostelium lacteum</name>
    <dbReference type="NCBI Taxonomy" id="361077"/>
    <lineage>
        <taxon>Eukaryota</taxon>
        <taxon>Amoebozoa</taxon>
        <taxon>Evosea</taxon>
        <taxon>Eumycetozoa</taxon>
        <taxon>Dictyostelia</taxon>
        <taxon>Dictyosteliales</taxon>
        <taxon>Raperosteliaceae</taxon>
        <taxon>Tieghemostelium</taxon>
    </lineage>
</organism>
<dbReference type="GO" id="GO:0005634">
    <property type="term" value="C:nucleus"/>
    <property type="evidence" value="ECO:0007669"/>
    <property type="project" value="TreeGrafter"/>
</dbReference>
<accession>A0A152A815</accession>
<dbReference type="SUPFAM" id="SSF56112">
    <property type="entry name" value="Protein kinase-like (PK-like)"/>
    <property type="match status" value="1"/>
</dbReference>
<dbReference type="GO" id="GO:0005737">
    <property type="term" value="C:cytoplasm"/>
    <property type="evidence" value="ECO:0007669"/>
    <property type="project" value="TreeGrafter"/>
</dbReference>
<feature type="region of interest" description="Disordered" evidence="1">
    <location>
        <begin position="549"/>
        <end position="636"/>
    </location>
</feature>
<dbReference type="GO" id="GO:0035556">
    <property type="term" value="P:intracellular signal transduction"/>
    <property type="evidence" value="ECO:0007669"/>
    <property type="project" value="TreeGrafter"/>
</dbReference>
<dbReference type="PROSITE" id="PS50011">
    <property type="entry name" value="PROTEIN_KINASE_DOM"/>
    <property type="match status" value="1"/>
</dbReference>
<dbReference type="PANTHER" id="PTHR24419">
    <property type="entry name" value="INTERLEUKIN-1 RECEPTOR-ASSOCIATED KINASE"/>
    <property type="match status" value="1"/>
</dbReference>
<protein>
    <recommendedName>
        <fullName evidence="2">Protein kinase domain-containing protein</fullName>
    </recommendedName>
</protein>
<dbReference type="AlphaFoldDB" id="A0A152A815"/>
<keyword evidence="4" id="KW-1185">Reference proteome</keyword>
<comment type="caution">
    <text evidence="3">The sequence shown here is derived from an EMBL/GenBank/DDBJ whole genome shotgun (WGS) entry which is preliminary data.</text>
</comment>
<sequence>MSQLSKVSQGVEKRLSSGGSQECESTNEFKTPSKQADGHMYSRLLKTPNTFFSPGTGKMNTHNNKENNGTVNQVKKLPLSKMVKQKKSQVKDDDGDEVEDIDLSVLNINLNSGEDYKFNIDNSMGSASGKNGHVFFISNNQNCHYAVKRQYISSPKNKSDQSYREQIILDKLRQMSLENKSCNFIEMVKWYKAAPASTSRGDTETTHTKDGHHQLKNNQYMHFILEYAKFKSLSDYKQDYGFSLSRLKSLLFQVIYAISIAQKELEFNHNDLHAGNILLQAFPTDKKYIVYQDWFYKDEDSQEKIYKHWVVSDFIVKISDFGLSRIRMPDSNNIIYNHKNPNSKNFNPSVDLASFVKSLSSLKINDINDPVNAKDKKLLSNLKKKLQMTFAYTMLNHPFFSSLTNAPVDLTPQNSIRISSDGIIPKEFPKPSVPVSVEVPLKSDKTQSTTTTTPVISLNNNTISQNTSTQDEGDVLPITPLKPIILNQHSTPLTPKIALEIQYPKTPKDYTPSKFRNLSGLRRKKSTISTAKLVPPSPQLVKEEIKEIKVEEEEQVEEEEEEIDEEVEEDEIEEEDENEDDEDEEPSNLINAFSELSIKKSEIDSSPSTNAVTVSYTANGRPKPPPKPRAKRVSGLALLNLQSQDILKRMSSR</sequence>